<comment type="caution">
    <text evidence="2">The sequence shown here is derived from an EMBL/GenBank/DDBJ whole genome shotgun (WGS) entry which is preliminary data.</text>
</comment>
<gene>
    <name evidence="2" type="ORF">FWK35_00036312</name>
</gene>
<dbReference type="Proteomes" id="UP000478052">
    <property type="component" value="Unassembled WGS sequence"/>
</dbReference>
<evidence type="ECO:0000313" key="2">
    <source>
        <dbReference type="EMBL" id="KAF0757022.1"/>
    </source>
</evidence>
<dbReference type="AlphaFoldDB" id="A0A6G0YJP7"/>
<protein>
    <recommendedName>
        <fullName evidence="4">Secreted protein</fullName>
    </recommendedName>
</protein>
<organism evidence="2 3">
    <name type="scientific">Aphis craccivora</name>
    <name type="common">Cowpea aphid</name>
    <dbReference type="NCBI Taxonomy" id="307492"/>
    <lineage>
        <taxon>Eukaryota</taxon>
        <taxon>Metazoa</taxon>
        <taxon>Ecdysozoa</taxon>
        <taxon>Arthropoda</taxon>
        <taxon>Hexapoda</taxon>
        <taxon>Insecta</taxon>
        <taxon>Pterygota</taxon>
        <taxon>Neoptera</taxon>
        <taxon>Paraneoptera</taxon>
        <taxon>Hemiptera</taxon>
        <taxon>Sternorrhyncha</taxon>
        <taxon>Aphidomorpha</taxon>
        <taxon>Aphidoidea</taxon>
        <taxon>Aphididae</taxon>
        <taxon>Aphidini</taxon>
        <taxon>Aphis</taxon>
        <taxon>Aphis</taxon>
    </lineage>
</organism>
<evidence type="ECO:0000313" key="3">
    <source>
        <dbReference type="Proteomes" id="UP000478052"/>
    </source>
</evidence>
<reference evidence="2 3" key="1">
    <citation type="submission" date="2019-08" db="EMBL/GenBank/DDBJ databases">
        <title>Whole genome of Aphis craccivora.</title>
        <authorList>
            <person name="Voronova N.V."/>
            <person name="Shulinski R.S."/>
            <person name="Bandarenka Y.V."/>
            <person name="Zhorov D.G."/>
            <person name="Warner D."/>
        </authorList>
    </citation>
    <scope>NUCLEOTIDE SEQUENCE [LARGE SCALE GENOMIC DNA]</scope>
    <source>
        <strain evidence="2">180601</strain>
        <tissue evidence="2">Whole Body</tissue>
    </source>
</reference>
<sequence length="87" mass="10521">MLCFFFVCLCLRERVEIMLQFQTIWGWFEVSDRKMNLVGALEGHFLKFLSFQKHREKPKKKKLRKTAIFTQNQFSTKSIFYMVVTCN</sequence>
<dbReference type="EMBL" id="VUJU01003700">
    <property type="protein sequence ID" value="KAF0757022.1"/>
    <property type="molecule type" value="Genomic_DNA"/>
</dbReference>
<keyword evidence="1" id="KW-0732">Signal</keyword>
<accession>A0A6G0YJP7</accession>
<feature type="signal peptide" evidence="1">
    <location>
        <begin position="1"/>
        <end position="17"/>
    </location>
</feature>
<name>A0A6G0YJP7_APHCR</name>
<proteinExistence type="predicted"/>
<keyword evidence="3" id="KW-1185">Reference proteome</keyword>
<feature type="chain" id="PRO_5026035698" description="Secreted protein" evidence="1">
    <location>
        <begin position="18"/>
        <end position="87"/>
    </location>
</feature>
<evidence type="ECO:0000256" key="1">
    <source>
        <dbReference type="SAM" id="SignalP"/>
    </source>
</evidence>
<evidence type="ECO:0008006" key="4">
    <source>
        <dbReference type="Google" id="ProtNLM"/>
    </source>
</evidence>